<evidence type="ECO:0000256" key="1">
    <source>
        <dbReference type="SAM" id="Phobius"/>
    </source>
</evidence>
<keyword evidence="1" id="KW-1133">Transmembrane helix</keyword>
<dbReference type="Proteomes" id="UP001551582">
    <property type="component" value="Unassembled WGS sequence"/>
</dbReference>
<evidence type="ECO:0008006" key="4">
    <source>
        <dbReference type="Google" id="ProtNLM"/>
    </source>
</evidence>
<proteinExistence type="predicted"/>
<dbReference type="RefSeq" id="WP_359979042.1">
    <property type="nucleotide sequence ID" value="NZ_JBEZLS010000007.1"/>
</dbReference>
<gene>
    <name evidence="2" type="ORF">AB0D65_12325</name>
</gene>
<evidence type="ECO:0000313" key="3">
    <source>
        <dbReference type="Proteomes" id="UP001551582"/>
    </source>
</evidence>
<keyword evidence="1" id="KW-0812">Transmembrane</keyword>
<keyword evidence="3" id="KW-1185">Reference proteome</keyword>
<feature type="transmembrane region" description="Helical" evidence="1">
    <location>
        <begin position="20"/>
        <end position="48"/>
    </location>
</feature>
<organism evidence="2 3">
    <name type="scientific">Streptomyces griseoloalbus</name>
    <dbReference type="NCBI Taxonomy" id="67303"/>
    <lineage>
        <taxon>Bacteria</taxon>
        <taxon>Bacillati</taxon>
        <taxon>Actinomycetota</taxon>
        <taxon>Actinomycetes</taxon>
        <taxon>Kitasatosporales</taxon>
        <taxon>Streptomycetaceae</taxon>
        <taxon>Streptomyces</taxon>
    </lineage>
</organism>
<comment type="caution">
    <text evidence="2">The sequence shown here is derived from an EMBL/GenBank/DDBJ whole genome shotgun (WGS) entry which is preliminary data.</text>
</comment>
<keyword evidence="1" id="KW-0472">Membrane</keyword>
<dbReference type="EMBL" id="JBEZLS010000007">
    <property type="protein sequence ID" value="MEU9351773.1"/>
    <property type="molecule type" value="Genomic_DNA"/>
</dbReference>
<name>A0ABV3E3P1_9ACTN</name>
<accession>A0ABV3E3P1</accession>
<evidence type="ECO:0000313" key="2">
    <source>
        <dbReference type="EMBL" id="MEU9351773.1"/>
    </source>
</evidence>
<reference evidence="2 3" key="1">
    <citation type="submission" date="2024-06" db="EMBL/GenBank/DDBJ databases">
        <title>The Natural Products Discovery Center: Release of the First 8490 Sequenced Strains for Exploring Actinobacteria Biosynthetic Diversity.</title>
        <authorList>
            <person name="Kalkreuter E."/>
            <person name="Kautsar S.A."/>
            <person name="Yang D."/>
            <person name="Bader C.D."/>
            <person name="Teijaro C.N."/>
            <person name="Fluegel L."/>
            <person name="Davis C.M."/>
            <person name="Simpson J.R."/>
            <person name="Lauterbach L."/>
            <person name="Steele A.D."/>
            <person name="Gui C."/>
            <person name="Meng S."/>
            <person name="Li G."/>
            <person name="Viehrig K."/>
            <person name="Ye F."/>
            <person name="Su P."/>
            <person name="Kiefer A.F."/>
            <person name="Nichols A."/>
            <person name="Cepeda A.J."/>
            <person name="Yan W."/>
            <person name="Fan B."/>
            <person name="Jiang Y."/>
            <person name="Adhikari A."/>
            <person name="Zheng C.-J."/>
            <person name="Schuster L."/>
            <person name="Cowan T.M."/>
            <person name="Smanski M.J."/>
            <person name="Chevrette M.G."/>
            <person name="De Carvalho L.P.S."/>
            <person name="Shen B."/>
        </authorList>
    </citation>
    <scope>NUCLEOTIDE SEQUENCE [LARGE SCALE GENOMIC DNA]</scope>
    <source>
        <strain evidence="2 3">NPDC048274</strain>
    </source>
</reference>
<sequence length="60" mass="6160">MLSRPGLALYLAPRELPFVLVGGAIGALGVWSAAPVAAAAVTAFLVAFQVKVEILTKPRA</sequence>
<protein>
    <recommendedName>
        <fullName evidence="4">Integral membrane protein</fullName>
    </recommendedName>
</protein>